<keyword evidence="3" id="KW-1185">Reference proteome</keyword>
<dbReference type="PANTHER" id="PTHR38165:SF1">
    <property type="entry name" value="GLUCANASE B"/>
    <property type="match status" value="1"/>
</dbReference>
<comment type="caution">
    <text evidence="2">The sequence shown here is derived from an EMBL/GenBank/DDBJ whole genome shotgun (WGS) entry which is preliminary data.</text>
</comment>
<dbReference type="AlphaFoldDB" id="A0A8H7T839"/>
<dbReference type="InterPro" id="IPR037398">
    <property type="entry name" value="Glyco_hydro_64_fam"/>
</dbReference>
<organism evidence="2 3">
    <name type="scientific">Cadophora malorum</name>
    <dbReference type="NCBI Taxonomy" id="108018"/>
    <lineage>
        <taxon>Eukaryota</taxon>
        <taxon>Fungi</taxon>
        <taxon>Dikarya</taxon>
        <taxon>Ascomycota</taxon>
        <taxon>Pezizomycotina</taxon>
        <taxon>Leotiomycetes</taxon>
        <taxon>Helotiales</taxon>
        <taxon>Ploettnerulaceae</taxon>
        <taxon>Cadophora</taxon>
    </lineage>
</organism>
<dbReference type="OrthoDB" id="10058186at2759"/>
<evidence type="ECO:0000313" key="3">
    <source>
        <dbReference type="Proteomes" id="UP000664132"/>
    </source>
</evidence>
<accession>A0A8H7T839</accession>
<dbReference type="PROSITE" id="PS52006">
    <property type="entry name" value="GH64"/>
    <property type="match status" value="1"/>
</dbReference>
<sequence>MSAYISSARIYFAIGELHFFIVSINGETTLIEPSVVNPADPNATIEWGFVELTYLPSGLWANISGVDFVGLPLGISLTTITGTVQSTAGLAANSVASICDDLYEQGMKDGQPWNELCQRSDTGTAIRVLAPINYIRSHPNAFSSYWTDYINKVWLLYTSTPLIIDTQLSAGKVQCQVLGDVLTCVGDNRGYTKPTAFDIFSCNTGPFEIRTPDNDIHRAIVPRLCAAFNRSTFLINGGDVQPSLSSDCYYSTSPTNHFSRIVHEYESDGKGYAFPYDDVNTSGEDQSGTVSARDPLVLAIRVGGV</sequence>
<protein>
    <recommendedName>
        <fullName evidence="1">GH64 domain-containing protein</fullName>
    </recommendedName>
</protein>
<name>A0A8H7T839_9HELO</name>
<reference evidence="2" key="1">
    <citation type="submission" date="2021-02" db="EMBL/GenBank/DDBJ databases">
        <title>Genome sequence Cadophora malorum strain M34.</title>
        <authorList>
            <person name="Stefanovic E."/>
            <person name="Vu D."/>
            <person name="Scully C."/>
            <person name="Dijksterhuis J."/>
            <person name="Roader J."/>
            <person name="Houbraken J."/>
        </authorList>
    </citation>
    <scope>NUCLEOTIDE SEQUENCE</scope>
    <source>
        <strain evidence="2">M34</strain>
    </source>
</reference>
<dbReference type="InterPro" id="IPR032477">
    <property type="entry name" value="Glyco_hydro_64"/>
</dbReference>
<dbReference type="InterPro" id="IPR037176">
    <property type="entry name" value="Osmotin/thaumatin-like_sf"/>
</dbReference>
<evidence type="ECO:0000259" key="1">
    <source>
        <dbReference type="PROSITE" id="PS52006"/>
    </source>
</evidence>
<dbReference type="PANTHER" id="PTHR38165">
    <property type="match status" value="1"/>
</dbReference>
<feature type="domain" description="GH64" evidence="1">
    <location>
        <begin position="1"/>
        <end position="300"/>
    </location>
</feature>
<dbReference type="Gene3D" id="2.60.110.10">
    <property type="entry name" value="Thaumatin"/>
    <property type="match status" value="2"/>
</dbReference>
<gene>
    <name evidence="2" type="ORF">IFR04_012173</name>
</gene>
<dbReference type="Pfam" id="PF16483">
    <property type="entry name" value="Glyco_hydro_64"/>
    <property type="match status" value="1"/>
</dbReference>
<evidence type="ECO:0000313" key="2">
    <source>
        <dbReference type="EMBL" id="KAG4414691.1"/>
    </source>
</evidence>
<dbReference type="Proteomes" id="UP000664132">
    <property type="component" value="Unassembled WGS sequence"/>
</dbReference>
<proteinExistence type="predicted"/>
<dbReference type="EMBL" id="JAFJYH010000253">
    <property type="protein sequence ID" value="KAG4414691.1"/>
    <property type="molecule type" value="Genomic_DNA"/>
</dbReference>